<dbReference type="RefSeq" id="WP_211976700.1">
    <property type="nucleotide sequence ID" value="NZ_CBFHAM010000074.1"/>
</dbReference>
<feature type="transmembrane region" description="Helical" evidence="5">
    <location>
        <begin position="101"/>
        <end position="116"/>
    </location>
</feature>
<evidence type="ECO:0000256" key="2">
    <source>
        <dbReference type="ARBA" id="ARBA00022692"/>
    </source>
</evidence>
<accession>A0ABS5J8Z2</accession>
<dbReference type="Proteomes" id="UP000676386">
    <property type="component" value="Unassembled WGS sequence"/>
</dbReference>
<dbReference type="InterPro" id="IPR000537">
    <property type="entry name" value="UbiA_prenyltransferase"/>
</dbReference>
<evidence type="ECO:0000256" key="4">
    <source>
        <dbReference type="ARBA" id="ARBA00023136"/>
    </source>
</evidence>
<proteinExistence type="predicted"/>
<feature type="transmembrane region" description="Helical" evidence="5">
    <location>
        <begin position="39"/>
        <end position="58"/>
    </location>
</feature>
<name>A0ABS5J8Z2_9BACT</name>
<gene>
    <name evidence="6" type="ORF">KE626_29695</name>
</gene>
<evidence type="ECO:0000256" key="1">
    <source>
        <dbReference type="ARBA" id="ARBA00004141"/>
    </source>
</evidence>
<dbReference type="EMBL" id="JAGTXB010000023">
    <property type="protein sequence ID" value="MBS0031540.1"/>
    <property type="molecule type" value="Genomic_DNA"/>
</dbReference>
<feature type="transmembrane region" description="Helical" evidence="5">
    <location>
        <begin position="136"/>
        <end position="157"/>
    </location>
</feature>
<evidence type="ECO:0000256" key="5">
    <source>
        <dbReference type="SAM" id="Phobius"/>
    </source>
</evidence>
<comment type="subcellular location">
    <subcellularLocation>
        <location evidence="1">Membrane</location>
        <topology evidence="1">Multi-pass membrane protein</topology>
    </subcellularLocation>
</comment>
<feature type="transmembrane region" description="Helical" evidence="5">
    <location>
        <begin position="78"/>
        <end position="95"/>
    </location>
</feature>
<keyword evidence="3 5" id="KW-1133">Transmembrane helix</keyword>
<evidence type="ECO:0000313" key="7">
    <source>
        <dbReference type="Proteomes" id="UP000676386"/>
    </source>
</evidence>
<feature type="transmembrane region" description="Helical" evidence="5">
    <location>
        <begin position="7"/>
        <end position="27"/>
    </location>
</feature>
<feature type="transmembrane region" description="Helical" evidence="5">
    <location>
        <begin position="257"/>
        <end position="279"/>
    </location>
</feature>
<keyword evidence="2 5" id="KW-0812">Transmembrane</keyword>
<comment type="caution">
    <text evidence="6">The sequence shown here is derived from an EMBL/GenBank/DDBJ whole genome shotgun (WGS) entry which is preliminary data.</text>
</comment>
<protein>
    <submittedName>
        <fullName evidence="6">UbiA family prenyltransferase</fullName>
    </submittedName>
</protein>
<feature type="transmembrane region" description="Helical" evidence="5">
    <location>
        <begin position="163"/>
        <end position="183"/>
    </location>
</feature>
<keyword evidence="4 5" id="KW-0472">Membrane</keyword>
<dbReference type="Pfam" id="PF01040">
    <property type="entry name" value="UbiA"/>
    <property type="match status" value="1"/>
</dbReference>
<sequence length="285" mass="32671">MFRSIFNFILFTSVYISLCALLMIWQTNQLLDLHYEKNTFYLFVFFSTICSYNFHWYLTPGTYSSSERISWGDRHRTLMLLLCGIGIIGSLWFFWQLREHWLVLSGSAVLTFLYSAPKVPHPAFRWLSKVAIGKTLFLTFVWTYVTTLLPALVAGAYETAPLVLLTLHRFCLIYAICILFDYRDLESDKKEGIRSLITMLDIKNLNRLYYFTLLMAAVSAGLMSPFTGLPAIISLVIPVLATALLTHKAHHSNADYLFYFVLDGFMALSAVIYMGMLYLSCPGLN</sequence>
<organism evidence="6 7">
    <name type="scientific">Chitinophaga hostae</name>
    <dbReference type="NCBI Taxonomy" id="2831022"/>
    <lineage>
        <taxon>Bacteria</taxon>
        <taxon>Pseudomonadati</taxon>
        <taxon>Bacteroidota</taxon>
        <taxon>Chitinophagia</taxon>
        <taxon>Chitinophagales</taxon>
        <taxon>Chitinophagaceae</taxon>
        <taxon>Chitinophaga</taxon>
    </lineage>
</organism>
<keyword evidence="7" id="KW-1185">Reference proteome</keyword>
<evidence type="ECO:0000313" key="6">
    <source>
        <dbReference type="EMBL" id="MBS0031540.1"/>
    </source>
</evidence>
<evidence type="ECO:0000256" key="3">
    <source>
        <dbReference type="ARBA" id="ARBA00022989"/>
    </source>
</evidence>
<feature type="transmembrane region" description="Helical" evidence="5">
    <location>
        <begin position="204"/>
        <end position="222"/>
    </location>
</feature>
<reference evidence="6 7" key="1">
    <citation type="submission" date="2021-04" db="EMBL/GenBank/DDBJ databases">
        <title>Chitinophaga sp. nov., isolated from the rhizosphere soil.</title>
        <authorList>
            <person name="He S."/>
        </authorList>
    </citation>
    <scope>NUCLEOTIDE SEQUENCE [LARGE SCALE GENOMIC DNA]</scope>
    <source>
        <strain evidence="6 7">2R12</strain>
    </source>
</reference>